<dbReference type="Pfam" id="PF01590">
    <property type="entry name" value="GAF"/>
    <property type="match status" value="1"/>
</dbReference>
<reference evidence="11 12" key="1">
    <citation type="submission" date="2020-07" db="EMBL/GenBank/DDBJ databases">
        <title>Sequencing the genomes of 1000 actinobacteria strains.</title>
        <authorList>
            <person name="Klenk H.-P."/>
        </authorList>
    </citation>
    <scope>NUCLEOTIDE SEQUENCE [LARGE SCALE GENOMIC DNA]</scope>
    <source>
        <strain evidence="11 12">DSM 21349</strain>
    </source>
</reference>
<evidence type="ECO:0000313" key="11">
    <source>
        <dbReference type="EMBL" id="MBA8805844.1"/>
    </source>
</evidence>
<dbReference type="SMART" id="SM00388">
    <property type="entry name" value="HisKA"/>
    <property type="match status" value="1"/>
</dbReference>
<protein>
    <recommendedName>
        <fullName evidence="4">histidine kinase</fullName>
        <ecNumber evidence="4">2.7.13.3</ecNumber>
    </recommendedName>
</protein>
<keyword evidence="12" id="KW-1185">Reference proteome</keyword>
<evidence type="ECO:0000256" key="1">
    <source>
        <dbReference type="ARBA" id="ARBA00000085"/>
    </source>
</evidence>
<dbReference type="FunFam" id="3.30.565.10:FF:000006">
    <property type="entry name" value="Sensor histidine kinase WalK"/>
    <property type="match status" value="1"/>
</dbReference>
<dbReference type="SMART" id="SM00065">
    <property type="entry name" value="GAF"/>
    <property type="match status" value="1"/>
</dbReference>
<dbReference type="EMBL" id="JACGXA010000003">
    <property type="protein sequence ID" value="MBA8805844.1"/>
    <property type="molecule type" value="Genomic_DNA"/>
</dbReference>
<dbReference type="InterPro" id="IPR003661">
    <property type="entry name" value="HisK_dim/P_dom"/>
</dbReference>
<keyword evidence="7 11" id="KW-0418">Kinase</keyword>
<keyword evidence="5" id="KW-0597">Phosphoprotein</keyword>
<dbReference type="InterPro" id="IPR050736">
    <property type="entry name" value="Sensor_HK_Regulatory"/>
</dbReference>
<dbReference type="Proteomes" id="UP000580910">
    <property type="component" value="Unassembled WGS sequence"/>
</dbReference>
<dbReference type="AlphaFoldDB" id="A0A7W3PBV3"/>
<evidence type="ECO:0000256" key="5">
    <source>
        <dbReference type="ARBA" id="ARBA00022553"/>
    </source>
</evidence>
<proteinExistence type="predicted"/>
<evidence type="ECO:0000256" key="7">
    <source>
        <dbReference type="ARBA" id="ARBA00022777"/>
    </source>
</evidence>
<keyword evidence="6" id="KW-0808">Transferase</keyword>
<dbReference type="SUPFAM" id="SSF55874">
    <property type="entry name" value="ATPase domain of HSP90 chaperone/DNA topoisomerase II/histidine kinase"/>
    <property type="match status" value="1"/>
</dbReference>
<dbReference type="SMART" id="SM00387">
    <property type="entry name" value="HATPase_c"/>
    <property type="match status" value="1"/>
</dbReference>
<dbReference type="PRINTS" id="PR00344">
    <property type="entry name" value="BCTRLSENSOR"/>
</dbReference>
<evidence type="ECO:0000313" key="12">
    <source>
        <dbReference type="Proteomes" id="UP000580910"/>
    </source>
</evidence>
<dbReference type="InterPro" id="IPR003594">
    <property type="entry name" value="HATPase_dom"/>
</dbReference>
<dbReference type="GO" id="GO:0000155">
    <property type="term" value="F:phosphorelay sensor kinase activity"/>
    <property type="evidence" value="ECO:0007669"/>
    <property type="project" value="InterPro"/>
</dbReference>
<dbReference type="Gene3D" id="3.30.565.10">
    <property type="entry name" value="Histidine kinase-like ATPase, C-terminal domain"/>
    <property type="match status" value="1"/>
</dbReference>
<evidence type="ECO:0000256" key="8">
    <source>
        <dbReference type="ARBA" id="ARBA00023012"/>
    </source>
</evidence>
<dbReference type="Gene3D" id="1.10.287.130">
    <property type="match status" value="1"/>
</dbReference>
<organism evidence="11 12">
    <name type="scientific">Nocardioides ginsengisegetis</name>
    <dbReference type="NCBI Taxonomy" id="661491"/>
    <lineage>
        <taxon>Bacteria</taxon>
        <taxon>Bacillati</taxon>
        <taxon>Actinomycetota</taxon>
        <taxon>Actinomycetes</taxon>
        <taxon>Propionibacteriales</taxon>
        <taxon>Nocardioidaceae</taxon>
        <taxon>Nocardioides</taxon>
    </lineage>
</organism>
<evidence type="ECO:0000256" key="2">
    <source>
        <dbReference type="ARBA" id="ARBA00001968"/>
    </source>
</evidence>
<dbReference type="Gene3D" id="3.30.450.40">
    <property type="match status" value="1"/>
</dbReference>
<comment type="subcellular location">
    <subcellularLocation>
        <location evidence="3">Cell membrane</location>
    </subcellularLocation>
</comment>
<dbReference type="InterPro" id="IPR004358">
    <property type="entry name" value="Sig_transdc_His_kin-like_C"/>
</dbReference>
<dbReference type="SUPFAM" id="SSF55781">
    <property type="entry name" value="GAF domain-like"/>
    <property type="match status" value="1"/>
</dbReference>
<dbReference type="SUPFAM" id="SSF47384">
    <property type="entry name" value="Homodimeric domain of signal transducing histidine kinase"/>
    <property type="match status" value="1"/>
</dbReference>
<feature type="domain" description="Histidine kinase" evidence="10">
    <location>
        <begin position="244"/>
        <end position="462"/>
    </location>
</feature>
<dbReference type="RefSeq" id="WP_182541860.1">
    <property type="nucleotide sequence ID" value="NZ_JACGXA010000003.1"/>
</dbReference>
<dbReference type="PANTHER" id="PTHR43711:SF1">
    <property type="entry name" value="HISTIDINE KINASE 1"/>
    <property type="match status" value="1"/>
</dbReference>
<dbReference type="InterPro" id="IPR003018">
    <property type="entry name" value="GAF"/>
</dbReference>
<comment type="cofactor">
    <cofactor evidence="2">
        <name>a divalent metal cation</name>
        <dbReference type="ChEBI" id="CHEBI:60240"/>
    </cofactor>
</comment>
<dbReference type="InterPro" id="IPR036890">
    <property type="entry name" value="HATPase_C_sf"/>
</dbReference>
<dbReference type="InterPro" id="IPR029016">
    <property type="entry name" value="GAF-like_dom_sf"/>
</dbReference>
<comment type="catalytic activity">
    <reaction evidence="1">
        <text>ATP + protein L-histidine = ADP + protein N-phospho-L-histidine.</text>
        <dbReference type="EC" id="2.7.13.3"/>
    </reaction>
</comment>
<name>A0A7W3PBV3_9ACTN</name>
<comment type="caution">
    <text evidence="11">The sequence shown here is derived from an EMBL/GenBank/DDBJ whole genome shotgun (WGS) entry which is preliminary data.</text>
</comment>
<sequence length="469" mass="50425">MTSEADEEIALLRRQLERERRARTTAETVGEQSTAQLYDAVVQLQQAEAELRARAEQQAQLRLVAGLVRQDLDPQAVLRRAVTAIGPVVQADRCVIRLADGVSIGSVVEQWSLPGCHLAAGLEVPPGFAGLCLETAHRRETLSIDDVAADPRIGPENTAHLVDVMGIGSYLGAPMWVAGELVGWLALHAVRTSRPWSPDRRALVEQLASDLGSALSQAQAYRHMTEAVEHLEEANRVKSELVSTVSHELRTPLASINGYLELLADEDLGAITDRQRRVIEVISRNGDRLASLVENLLTLARSDSGETGIDHTLLDLVEVVRESHRVLEPAAQAGQVSVRVVESAPSPVHGSRDELERLVINLVSNAIKFTPAGGEVCLQLTTTEDHVTLTVADTGVGIAAEDVPLVFDRFYRAQSATTNAVQGTGLGLAVVRTIVDHHAGHIELTSEPDAGTTVRVRLPRAVPAGPASA</sequence>
<dbReference type="FunFam" id="1.10.287.130:FF:000001">
    <property type="entry name" value="Two-component sensor histidine kinase"/>
    <property type="match status" value="1"/>
</dbReference>
<keyword evidence="8" id="KW-0902">Two-component regulatory system</keyword>
<dbReference type="Pfam" id="PF00512">
    <property type="entry name" value="HisKA"/>
    <property type="match status" value="1"/>
</dbReference>
<evidence type="ECO:0000259" key="10">
    <source>
        <dbReference type="PROSITE" id="PS50109"/>
    </source>
</evidence>
<evidence type="ECO:0000256" key="6">
    <source>
        <dbReference type="ARBA" id="ARBA00022679"/>
    </source>
</evidence>
<gene>
    <name evidence="11" type="ORF">FB382_004189</name>
</gene>
<keyword evidence="9" id="KW-0472">Membrane</keyword>
<accession>A0A7W3PBV3</accession>
<dbReference type="InterPro" id="IPR005467">
    <property type="entry name" value="His_kinase_dom"/>
</dbReference>
<dbReference type="InterPro" id="IPR036097">
    <property type="entry name" value="HisK_dim/P_sf"/>
</dbReference>
<dbReference type="GO" id="GO:0005886">
    <property type="term" value="C:plasma membrane"/>
    <property type="evidence" value="ECO:0007669"/>
    <property type="project" value="UniProtKB-SubCell"/>
</dbReference>
<dbReference type="EC" id="2.7.13.3" evidence="4"/>
<dbReference type="Pfam" id="PF02518">
    <property type="entry name" value="HATPase_c"/>
    <property type="match status" value="1"/>
</dbReference>
<dbReference type="GO" id="GO:0005509">
    <property type="term" value="F:calcium ion binding"/>
    <property type="evidence" value="ECO:0007669"/>
    <property type="project" value="UniProtKB-ARBA"/>
</dbReference>
<dbReference type="PROSITE" id="PS50109">
    <property type="entry name" value="HIS_KIN"/>
    <property type="match status" value="1"/>
</dbReference>
<evidence type="ECO:0000256" key="4">
    <source>
        <dbReference type="ARBA" id="ARBA00012438"/>
    </source>
</evidence>
<evidence type="ECO:0000256" key="3">
    <source>
        <dbReference type="ARBA" id="ARBA00004236"/>
    </source>
</evidence>
<dbReference type="PANTHER" id="PTHR43711">
    <property type="entry name" value="TWO-COMPONENT HISTIDINE KINASE"/>
    <property type="match status" value="1"/>
</dbReference>
<evidence type="ECO:0000256" key="9">
    <source>
        <dbReference type="ARBA" id="ARBA00023136"/>
    </source>
</evidence>
<dbReference type="CDD" id="cd00082">
    <property type="entry name" value="HisKA"/>
    <property type="match status" value="1"/>
</dbReference>